<dbReference type="SUPFAM" id="SSF49879">
    <property type="entry name" value="SMAD/FHA domain"/>
    <property type="match status" value="1"/>
</dbReference>
<dbReference type="GO" id="GO:0030870">
    <property type="term" value="C:Mre11 complex"/>
    <property type="evidence" value="ECO:0007669"/>
    <property type="project" value="InterPro"/>
</dbReference>
<reference evidence="1" key="1">
    <citation type="submission" date="2022-03" db="EMBL/GenBank/DDBJ databases">
        <authorList>
            <person name="Sayadi A."/>
        </authorList>
    </citation>
    <scope>NUCLEOTIDE SEQUENCE</scope>
</reference>
<dbReference type="OrthoDB" id="552194at2759"/>
<evidence type="ECO:0008006" key="3">
    <source>
        <dbReference type="Google" id="ProtNLM"/>
    </source>
</evidence>
<dbReference type="GO" id="GO:0007095">
    <property type="term" value="P:mitotic G2 DNA damage checkpoint signaling"/>
    <property type="evidence" value="ECO:0007669"/>
    <property type="project" value="InterPro"/>
</dbReference>
<proteinExistence type="predicted"/>
<dbReference type="Proteomes" id="UP001152888">
    <property type="component" value="Unassembled WGS sequence"/>
</dbReference>
<dbReference type="InterPro" id="IPR040227">
    <property type="entry name" value="Nibrin-rel"/>
</dbReference>
<dbReference type="InterPro" id="IPR008984">
    <property type="entry name" value="SMAD_FHA_dom_sf"/>
</dbReference>
<dbReference type="PANTHER" id="PTHR12162">
    <property type="entry name" value="NIBRIN-RELATED"/>
    <property type="match status" value="1"/>
</dbReference>
<protein>
    <recommendedName>
        <fullName evidence="3">FHA domain-containing protein</fullName>
    </recommendedName>
</protein>
<sequence length="97" mass="11448">MRVSKNSRWKNVSRNIKTKLPLAIQIMLFSLTNTHTGTKFYLLQTKYEVGRKNCSFLIENDVSISRKHAVIEVQMVLFYAFEYFHAVFNLMQSKQIN</sequence>
<name>A0A9P0NRT2_ACAOB</name>
<gene>
    <name evidence="1" type="ORF">ACAOBT_LOCUS113</name>
</gene>
<dbReference type="GO" id="GO:0003684">
    <property type="term" value="F:damaged DNA binding"/>
    <property type="evidence" value="ECO:0007669"/>
    <property type="project" value="TreeGrafter"/>
</dbReference>
<dbReference type="PANTHER" id="PTHR12162:SF0">
    <property type="entry name" value="NIBRIN"/>
    <property type="match status" value="1"/>
</dbReference>
<comment type="caution">
    <text evidence="1">The sequence shown here is derived from an EMBL/GenBank/DDBJ whole genome shotgun (WGS) entry which is preliminary data.</text>
</comment>
<dbReference type="GO" id="GO:0000724">
    <property type="term" value="P:double-strand break repair via homologous recombination"/>
    <property type="evidence" value="ECO:0007669"/>
    <property type="project" value="TreeGrafter"/>
</dbReference>
<dbReference type="EMBL" id="CAKOFQ010006651">
    <property type="protein sequence ID" value="CAH1953580.1"/>
    <property type="molecule type" value="Genomic_DNA"/>
</dbReference>
<dbReference type="Gene3D" id="2.60.200.20">
    <property type="match status" value="1"/>
</dbReference>
<evidence type="ECO:0000313" key="2">
    <source>
        <dbReference type="Proteomes" id="UP001152888"/>
    </source>
</evidence>
<organism evidence="1 2">
    <name type="scientific">Acanthoscelides obtectus</name>
    <name type="common">Bean weevil</name>
    <name type="synonym">Bruchus obtectus</name>
    <dbReference type="NCBI Taxonomy" id="200917"/>
    <lineage>
        <taxon>Eukaryota</taxon>
        <taxon>Metazoa</taxon>
        <taxon>Ecdysozoa</taxon>
        <taxon>Arthropoda</taxon>
        <taxon>Hexapoda</taxon>
        <taxon>Insecta</taxon>
        <taxon>Pterygota</taxon>
        <taxon>Neoptera</taxon>
        <taxon>Endopterygota</taxon>
        <taxon>Coleoptera</taxon>
        <taxon>Polyphaga</taxon>
        <taxon>Cucujiformia</taxon>
        <taxon>Chrysomeloidea</taxon>
        <taxon>Chrysomelidae</taxon>
        <taxon>Bruchinae</taxon>
        <taxon>Bruchini</taxon>
        <taxon>Acanthoscelides</taxon>
    </lineage>
</organism>
<keyword evidence="2" id="KW-1185">Reference proteome</keyword>
<dbReference type="AlphaFoldDB" id="A0A9P0NRT2"/>
<accession>A0A9P0NRT2</accession>
<evidence type="ECO:0000313" key="1">
    <source>
        <dbReference type="EMBL" id="CAH1953580.1"/>
    </source>
</evidence>